<dbReference type="InterPro" id="IPR001406">
    <property type="entry name" value="PsdUridine_synth_TruA"/>
</dbReference>
<reference evidence="9 10" key="1">
    <citation type="submission" date="2018-05" db="EMBL/GenBank/DDBJ databases">
        <title>Paenibacillus flagellatus sp. nov., isolated from selenium mineral soil.</title>
        <authorList>
            <person name="Dai X."/>
        </authorList>
    </citation>
    <scope>NUCLEOTIDE SEQUENCE [LARGE SCALE GENOMIC DNA]</scope>
    <source>
        <strain evidence="9 10">DXL2</strain>
    </source>
</reference>
<dbReference type="GO" id="GO:0003723">
    <property type="term" value="F:RNA binding"/>
    <property type="evidence" value="ECO:0007669"/>
    <property type="project" value="InterPro"/>
</dbReference>
<keyword evidence="10" id="KW-1185">Reference proteome</keyword>
<dbReference type="HAMAP" id="MF_00171">
    <property type="entry name" value="TruA"/>
    <property type="match status" value="1"/>
</dbReference>
<dbReference type="InterPro" id="IPR020097">
    <property type="entry name" value="PsdUridine_synth_TruA_a/b_dom"/>
</dbReference>
<dbReference type="PANTHER" id="PTHR11142">
    <property type="entry name" value="PSEUDOURIDYLATE SYNTHASE"/>
    <property type="match status" value="1"/>
</dbReference>
<dbReference type="InterPro" id="IPR020095">
    <property type="entry name" value="PsdUridine_synth_TruA_C"/>
</dbReference>
<dbReference type="Gene3D" id="3.30.70.660">
    <property type="entry name" value="Pseudouridine synthase I, catalytic domain, C-terminal subdomain"/>
    <property type="match status" value="1"/>
</dbReference>
<evidence type="ECO:0000313" key="10">
    <source>
        <dbReference type="Proteomes" id="UP000247476"/>
    </source>
</evidence>
<feature type="domain" description="Pseudouridine synthase I TruA alpha/beta" evidence="8">
    <location>
        <begin position="143"/>
        <end position="252"/>
    </location>
</feature>
<dbReference type="PIRSF" id="PIRSF001430">
    <property type="entry name" value="tRNA_psdUrid_synth"/>
    <property type="match status" value="1"/>
</dbReference>
<organism evidence="9 10">
    <name type="scientific">Paenibacillus flagellatus</name>
    <dbReference type="NCBI Taxonomy" id="2211139"/>
    <lineage>
        <taxon>Bacteria</taxon>
        <taxon>Bacillati</taxon>
        <taxon>Bacillota</taxon>
        <taxon>Bacilli</taxon>
        <taxon>Bacillales</taxon>
        <taxon>Paenibacillaceae</taxon>
        <taxon>Paenibacillus</taxon>
    </lineage>
</organism>
<proteinExistence type="inferred from homology"/>
<dbReference type="InterPro" id="IPR020094">
    <property type="entry name" value="TruA/RsuA/RluB/E/F_N"/>
</dbReference>
<dbReference type="InterPro" id="IPR020103">
    <property type="entry name" value="PsdUridine_synth_cat_dom_sf"/>
</dbReference>
<evidence type="ECO:0000256" key="1">
    <source>
        <dbReference type="ARBA" id="ARBA00009375"/>
    </source>
</evidence>
<dbReference type="CDD" id="cd02570">
    <property type="entry name" value="PseudoU_synth_EcTruA"/>
    <property type="match status" value="1"/>
</dbReference>
<evidence type="ECO:0000313" key="9">
    <source>
        <dbReference type="EMBL" id="PYI50110.1"/>
    </source>
</evidence>
<comment type="function">
    <text evidence="4">Formation of pseudouridine at positions 38, 39 and 40 in the anticodon stem and loop of transfer RNAs.</text>
</comment>
<comment type="caution">
    <text evidence="4">Lacks conserved residue(s) required for the propagation of feature annotation.</text>
</comment>
<evidence type="ECO:0000256" key="2">
    <source>
        <dbReference type="ARBA" id="ARBA00022694"/>
    </source>
</evidence>
<evidence type="ECO:0000256" key="4">
    <source>
        <dbReference type="HAMAP-Rule" id="MF_00171"/>
    </source>
</evidence>
<feature type="domain" description="Pseudouridine synthase I TruA alpha/beta" evidence="8">
    <location>
        <begin position="8"/>
        <end position="101"/>
    </location>
</feature>
<evidence type="ECO:0000256" key="5">
    <source>
        <dbReference type="PIRSR" id="PIRSR001430-1"/>
    </source>
</evidence>
<evidence type="ECO:0000259" key="8">
    <source>
        <dbReference type="Pfam" id="PF01416"/>
    </source>
</evidence>
<comment type="similarity">
    <text evidence="1 4 7">Belongs to the tRNA pseudouridine synthase TruA family.</text>
</comment>
<dbReference type="GO" id="GO:0031119">
    <property type="term" value="P:tRNA pseudouridine synthesis"/>
    <property type="evidence" value="ECO:0007669"/>
    <property type="project" value="UniProtKB-UniRule"/>
</dbReference>
<dbReference type="Pfam" id="PF01416">
    <property type="entry name" value="PseudoU_synth_1"/>
    <property type="match status" value="2"/>
</dbReference>
<protein>
    <recommendedName>
        <fullName evidence="4">tRNA pseudouridine synthase A</fullName>
        <ecNumber evidence="4">5.4.99.12</ecNumber>
    </recommendedName>
    <alternativeName>
        <fullName evidence="4">tRNA pseudouridine(38-40) synthase</fullName>
    </alternativeName>
    <alternativeName>
        <fullName evidence="4">tRNA pseudouridylate synthase I</fullName>
    </alternativeName>
    <alternativeName>
        <fullName evidence="4">tRNA-uridine isomerase I</fullName>
    </alternativeName>
</protein>
<dbReference type="Gene3D" id="3.30.70.580">
    <property type="entry name" value="Pseudouridine synthase I, catalytic domain, N-terminal subdomain"/>
    <property type="match status" value="1"/>
</dbReference>
<sequence>MRNLVMTVSYDGTQYFGFQSQPGGNTIQDRIEAAIEQLTGERIAITSSGRTDAGVHARAQIINFHTSSLIPLERWAMALNSRLPPDIRIMEARTADPQFHARRSAKRKTYRYTINTNRVPDVFQRHLQFHHPTRLDVEAMRHALRALIGEHDFTTFCSVKSTKPSHVRTIFDAEIVEERESAASSSSGLIHVFVTGNGFLQHMVRIIVGTLMQVGEGKRDPSEMAVILQARNRKLAGPTAMAHGLMLWEVVY</sequence>
<evidence type="ECO:0000256" key="6">
    <source>
        <dbReference type="PIRSR" id="PIRSR001430-2"/>
    </source>
</evidence>
<evidence type="ECO:0000256" key="3">
    <source>
        <dbReference type="ARBA" id="ARBA00023235"/>
    </source>
</evidence>
<keyword evidence="2 4" id="KW-0819">tRNA processing</keyword>
<comment type="subunit">
    <text evidence="4">Homodimer.</text>
</comment>
<keyword evidence="3 4" id="KW-0413">Isomerase</keyword>
<feature type="active site" description="Nucleophile" evidence="4 5">
    <location>
        <position position="52"/>
    </location>
</feature>
<comment type="catalytic activity">
    <reaction evidence="4 7">
        <text>uridine(38/39/40) in tRNA = pseudouridine(38/39/40) in tRNA</text>
        <dbReference type="Rhea" id="RHEA:22376"/>
        <dbReference type="Rhea" id="RHEA-COMP:10085"/>
        <dbReference type="Rhea" id="RHEA-COMP:10087"/>
        <dbReference type="ChEBI" id="CHEBI:65314"/>
        <dbReference type="ChEBI" id="CHEBI:65315"/>
        <dbReference type="EC" id="5.4.99.12"/>
    </reaction>
</comment>
<dbReference type="PANTHER" id="PTHR11142:SF0">
    <property type="entry name" value="TRNA PSEUDOURIDINE SYNTHASE-LIKE 1"/>
    <property type="match status" value="1"/>
</dbReference>
<dbReference type="OrthoDB" id="9811823at2"/>
<accession>A0A2V5K8M5</accession>
<dbReference type="GO" id="GO:0160147">
    <property type="term" value="F:tRNA pseudouridine(38-40) synthase activity"/>
    <property type="evidence" value="ECO:0007669"/>
    <property type="project" value="UniProtKB-EC"/>
</dbReference>
<dbReference type="AlphaFoldDB" id="A0A2V5K8M5"/>
<feature type="binding site" evidence="4 6">
    <location>
        <position position="110"/>
    </location>
    <ligand>
        <name>substrate</name>
    </ligand>
</feature>
<dbReference type="NCBIfam" id="TIGR00071">
    <property type="entry name" value="hisT_truA"/>
    <property type="match status" value="1"/>
</dbReference>
<dbReference type="RefSeq" id="WP_110843843.1">
    <property type="nucleotide sequence ID" value="NZ_QJVJ01000022.1"/>
</dbReference>
<dbReference type="FunFam" id="3.30.70.580:FF:000001">
    <property type="entry name" value="tRNA pseudouridine synthase A"/>
    <property type="match status" value="1"/>
</dbReference>
<comment type="caution">
    <text evidence="9">The sequence shown here is derived from an EMBL/GenBank/DDBJ whole genome shotgun (WGS) entry which is preliminary data.</text>
</comment>
<dbReference type="Proteomes" id="UP000247476">
    <property type="component" value="Unassembled WGS sequence"/>
</dbReference>
<evidence type="ECO:0000256" key="7">
    <source>
        <dbReference type="RuleBase" id="RU003792"/>
    </source>
</evidence>
<dbReference type="EMBL" id="QJVJ01000022">
    <property type="protein sequence ID" value="PYI50110.1"/>
    <property type="molecule type" value="Genomic_DNA"/>
</dbReference>
<dbReference type="EC" id="5.4.99.12" evidence="4"/>
<dbReference type="SUPFAM" id="SSF55120">
    <property type="entry name" value="Pseudouridine synthase"/>
    <property type="match status" value="1"/>
</dbReference>
<gene>
    <name evidence="4" type="primary">truA</name>
    <name evidence="9" type="ORF">DLM86_30530</name>
</gene>
<name>A0A2V5K8M5_9BACL</name>